<keyword evidence="4" id="KW-0084">Basement membrane</keyword>
<evidence type="ECO:0000259" key="12">
    <source>
        <dbReference type="PROSITE" id="PS51115"/>
    </source>
</evidence>
<dbReference type="SUPFAM" id="SSF48726">
    <property type="entry name" value="Immunoglobulin"/>
    <property type="match status" value="3"/>
</dbReference>
<dbReference type="SMART" id="SM00408">
    <property type="entry name" value="IGc2"/>
    <property type="match status" value="3"/>
</dbReference>
<evidence type="ECO:0000256" key="9">
    <source>
        <dbReference type="PROSITE-ProRule" id="PRU00460"/>
    </source>
</evidence>
<feature type="domain" description="Ig-like" evidence="11">
    <location>
        <begin position="777"/>
        <end position="863"/>
    </location>
</feature>
<dbReference type="Pfam" id="PF13927">
    <property type="entry name" value="Ig_3"/>
    <property type="match status" value="1"/>
</dbReference>
<evidence type="ECO:0000256" key="4">
    <source>
        <dbReference type="ARBA" id="ARBA00022869"/>
    </source>
</evidence>
<keyword evidence="7 9" id="KW-0424">Laminin EGF-like domain</keyword>
<evidence type="ECO:0000313" key="13">
    <source>
        <dbReference type="EMBL" id="MEQ2279132.1"/>
    </source>
</evidence>
<evidence type="ECO:0008006" key="15">
    <source>
        <dbReference type="Google" id="ProtNLM"/>
    </source>
</evidence>
<dbReference type="SMART" id="SM00406">
    <property type="entry name" value="IGv"/>
    <property type="match status" value="2"/>
</dbReference>
<feature type="domain" description="Laminin EGF-like" evidence="10">
    <location>
        <begin position="571"/>
        <end position="620"/>
    </location>
</feature>
<dbReference type="Proteomes" id="UP001469553">
    <property type="component" value="Unassembled WGS sequence"/>
</dbReference>
<dbReference type="PROSITE" id="PS01248">
    <property type="entry name" value="EGF_LAM_1"/>
    <property type="match status" value="4"/>
</dbReference>
<dbReference type="PANTHER" id="PTHR10574">
    <property type="entry name" value="NETRIN/LAMININ-RELATED"/>
    <property type="match status" value="1"/>
</dbReference>
<dbReference type="InterPro" id="IPR000034">
    <property type="entry name" value="Laminin_IV"/>
</dbReference>
<dbReference type="InterPro" id="IPR007110">
    <property type="entry name" value="Ig-like_dom"/>
</dbReference>
<dbReference type="InterPro" id="IPR003598">
    <property type="entry name" value="Ig_sub2"/>
</dbReference>
<feature type="disulfide bond" evidence="9">
    <location>
        <begin position="257"/>
        <end position="271"/>
    </location>
</feature>
<feature type="domain" description="Laminin EGF-like" evidence="10">
    <location>
        <begin position="621"/>
        <end position="677"/>
    </location>
</feature>
<dbReference type="Gene3D" id="2.10.25.10">
    <property type="entry name" value="Laminin"/>
    <property type="match status" value="4"/>
</dbReference>
<keyword evidence="4" id="KW-0964">Secreted</keyword>
<gene>
    <name evidence="13" type="ORF">AMECASPLE_006289</name>
</gene>
<dbReference type="EMBL" id="JAHRIP010000301">
    <property type="protein sequence ID" value="MEQ2279132.1"/>
    <property type="molecule type" value="Genomic_DNA"/>
</dbReference>
<evidence type="ECO:0000256" key="5">
    <source>
        <dbReference type="ARBA" id="ARBA00023157"/>
    </source>
</evidence>
<feature type="non-terminal residue" evidence="13">
    <location>
        <position position="1"/>
    </location>
</feature>
<evidence type="ECO:0000256" key="8">
    <source>
        <dbReference type="ARBA" id="ARBA00023319"/>
    </source>
</evidence>
<feature type="domain" description="Laminin IV type A" evidence="12">
    <location>
        <begin position="355"/>
        <end position="537"/>
    </location>
</feature>
<dbReference type="Gene3D" id="2.170.300.10">
    <property type="entry name" value="Tie2 ligand-binding domain superfamily"/>
    <property type="match status" value="1"/>
</dbReference>
<dbReference type="SUPFAM" id="SSF57196">
    <property type="entry name" value="EGF/Laminin"/>
    <property type="match status" value="4"/>
</dbReference>
<keyword evidence="4" id="KW-0272">Extracellular matrix</keyword>
<dbReference type="CDD" id="cd05754">
    <property type="entry name" value="IgI_Perlecan_like"/>
    <property type="match status" value="1"/>
</dbReference>
<evidence type="ECO:0000259" key="10">
    <source>
        <dbReference type="PROSITE" id="PS50027"/>
    </source>
</evidence>
<proteinExistence type="predicted"/>
<name>A0ABV0XCH2_9TELE</name>
<keyword evidence="6" id="KW-0325">Glycoprotein</keyword>
<dbReference type="PROSITE" id="PS51115">
    <property type="entry name" value="LAMININ_IVA"/>
    <property type="match status" value="2"/>
</dbReference>
<comment type="subcellular location">
    <subcellularLocation>
        <location evidence="1">Secreted</location>
        <location evidence="1">Extracellular space</location>
        <location evidence="1">Extracellular matrix</location>
        <location evidence="1">Basement membrane</location>
    </subcellularLocation>
</comment>
<dbReference type="InterPro" id="IPR013151">
    <property type="entry name" value="Immunoglobulin_dom"/>
</dbReference>
<dbReference type="InterPro" id="IPR000742">
    <property type="entry name" value="EGF"/>
</dbReference>
<reference evidence="13 14" key="1">
    <citation type="submission" date="2021-06" db="EMBL/GenBank/DDBJ databases">
        <authorList>
            <person name="Palmer J.M."/>
        </authorList>
    </citation>
    <scope>NUCLEOTIDE SEQUENCE [LARGE SCALE GENOMIC DNA]</scope>
    <source>
        <strain evidence="13 14">AS_MEX2019</strain>
        <tissue evidence="13">Muscle</tissue>
    </source>
</reference>
<evidence type="ECO:0000256" key="2">
    <source>
        <dbReference type="ARBA" id="ARBA00022729"/>
    </source>
</evidence>
<dbReference type="PROSITE" id="PS50027">
    <property type="entry name" value="EGF_LAM_2"/>
    <property type="match status" value="4"/>
</dbReference>
<sequence length="984" mass="107789">VDETLFCCQVTAYGGELRYTVSFEPYRRSLVVDGHPDVVIQGNNIFLEHYSQTKTAPRVPNAVTVTFRESSWRRIDGQPCTRENLLMALADVSLFMIRATYVDSITETSISDIKMDIAVPHLTGKERALEVEECACPLGYRGASCQECDVGYTRTNTGFYLGTCERCHCNGHASSCDPETGRCLQCLHNTDGERCERCLPGFYGDPVRGGLDACKPCPCHGITSDTQFSSTCYLGSDGAPVCDSCLPGFTGRRCERCAPGYTGNPMRGERCVPSNEVNGNCYSCDQRGSEGCNGGVCQCKMNVAGPSCSTCKPRTFHLSQANKDGCLPCFCMGVTEQCTSSTYYRDMVSSVFTPGNFQGFALVNRQRTSRISTGFTVEVSTEGTQLSYSNFNYLGQGPHYWQLPDVYQGDKVGSYGGKLKYTITYVTGSRGTELEDADVQIIGNDITLVARQTWQRRQQGGRESKQFEIIFREEHWHRPDGMPATREHLMMVLADLDDILIRASYSTEMRSSSISDISMEVAVPNYSGLAQALEVEQCRCPPGYQGLSCQDCAPGYTRTGGGLYLGHCEPCECNGHSDACHPETGTCTNCLHNTQGDLCDQCASGFFGDPTAGTPEDCQQCGCPHTDSDNQFSPTCESLGSGDYQCTSCQPGYTGQYCERCAAGYAGNPQEREKCRPNDAAAHLEVKVYPERFVATQGSSVTLRCQVSGSPPHYFFWSRQDGRPISVSADRRRQGAELHFPSVLPSDAGIYICACQDLRSSNRSHAEIIVKGGPTKPIEVTVEEPKSQTVRVGSTVNFICTARSKSPAYTLVWTRRGNRKLPNRATDFNGILTIQNVQPEDAGSYVCTGSNMFAMDESSAILYVPEASQTQMFYTAYEMFEGHRKPAEGAQPIATITPSELNVRQGQRAELRCTVTGNPTPAIEWIGGPRNRMSPRAVITNGILTFPAVDLADEGEYTCKALNTHGEHTARASLHVQSMLNVCQ</sequence>
<keyword evidence="8" id="KW-0393">Immunoglobulin domain</keyword>
<evidence type="ECO:0000256" key="6">
    <source>
        <dbReference type="ARBA" id="ARBA00023180"/>
    </source>
</evidence>
<feature type="disulfide bond" evidence="9">
    <location>
        <begin position="245"/>
        <end position="254"/>
    </location>
</feature>
<dbReference type="Pfam" id="PF00047">
    <property type="entry name" value="ig"/>
    <property type="match status" value="1"/>
</dbReference>
<organism evidence="13 14">
    <name type="scientific">Ameca splendens</name>
    <dbReference type="NCBI Taxonomy" id="208324"/>
    <lineage>
        <taxon>Eukaryota</taxon>
        <taxon>Metazoa</taxon>
        <taxon>Chordata</taxon>
        <taxon>Craniata</taxon>
        <taxon>Vertebrata</taxon>
        <taxon>Euteleostomi</taxon>
        <taxon>Actinopterygii</taxon>
        <taxon>Neopterygii</taxon>
        <taxon>Teleostei</taxon>
        <taxon>Neoteleostei</taxon>
        <taxon>Acanthomorphata</taxon>
        <taxon>Ovalentaria</taxon>
        <taxon>Atherinomorphae</taxon>
        <taxon>Cyprinodontiformes</taxon>
        <taxon>Goodeidae</taxon>
        <taxon>Ameca</taxon>
    </lineage>
</organism>
<feature type="domain" description="Ig-like" evidence="11">
    <location>
        <begin position="892"/>
        <end position="975"/>
    </location>
</feature>
<evidence type="ECO:0000256" key="3">
    <source>
        <dbReference type="ARBA" id="ARBA00022737"/>
    </source>
</evidence>
<feature type="domain" description="Laminin EGF-like" evidence="10">
    <location>
        <begin position="167"/>
        <end position="216"/>
    </location>
</feature>
<dbReference type="SMART" id="SM00409">
    <property type="entry name" value="IG"/>
    <property type="match status" value="3"/>
</dbReference>
<dbReference type="PANTHER" id="PTHR10574:SF444">
    <property type="entry name" value="BASEMENT MEMBRANE-SPECIFIC HEPARAN SULFATE PROTEOGLYCAN CORE PROTEIN"/>
    <property type="match status" value="1"/>
</dbReference>
<keyword evidence="3" id="KW-0677">Repeat</keyword>
<protein>
    <recommendedName>
        <fullName evidence="15">Heparan sulfate proteoglycan 2</fullName>
    </recommendedName>
</protein>
<dbReference type="Pfam" id="PF00052">
    <property type="entry name" value="Laminin_B"/>
    <property type="match status" value="2"/>
</dbReference>
<feature type="disulfide bond" evidence="9">
    <location>
        <begin position="186"/>
        <end position="195"/>
    </location>
</feature>
<comment type="caution">
    <text evidence="13">The sequence shown here is derived from an EMBL/GenBank/DDBJ whole genome shotgun (WGS) entry which is preliminary data.</text>
</comment>
<feature type="disulfide bond" evidence="9">
    <location>
        <begin position="661"/>
        <end position="675"/>
    </location>
</feature>
<dbReference type="SMART" id="SM00180">
    <property type="entry name" value="EGF_Lam"/>
    <property type="match status" value="6"/>
</dbReference>
<dbReference type="CDD" id="cd00055">
    <property type="entry name" value="EGF_Lam"/>
    <property type="match status" value="5"/>
</dbReference>
<dbReference type="InterPro" id="IPR003599">
    <property type="entry name" value="Ig_sub"/>
</dbReference>
<dbReference type="Pfam" id="PF00053">
    <property type="entry name" value="EGF_laminin"/>
    <property type="match status" value="4"/>
</dbReference>
<evidence type="ECO:0000313" key="14">
    <source>
        <dbReference type="Proteomes" id="UP001469553"/>
    </source>
</evidence>
<feature type="domain" description="Laminin IV type A" evidence="12">
    <location>
        <begin position="1"/>
        <end position="133"/>
    </location>
</feature>
<feature type="domain" description="Laminin EGF-like" evidence="10">
    <location>
        <begin position="217"/>
        <end position="273"/>
    </location>
</feature>
<evidence type="ECO:0000256" key="7">
    <source>
        <dbReference type="ARBA" id="ARBA00023292"/>
    </source>
</evidence>
<dbReference type="InterPro" id="IPR013098">
    <property type="entry name" value="Ig_I-set"/>
</dbReference>
<dbReference type="InterPro" id="IPR050440">
    <property type="entry name" value="Laminin/Netrin_ECM"/>
</dbReference>
<dbReference type="SMART" id="SM00181">
    <property type="entry name" value="EGF"/>
    <property type="match status" value="4"/>
</dbReference>
<dbReference type="InterPro" id="IPR036179">
    <property type="entry name" value="Ig-like_dom_sf"/>
</dbReference>
<comment type="caution">
    <text evidence="9">Lacks conserved residue(s) required for the propagation of feature annotation.</text>
</comment>
<dbReference type="Pfam" id="PF07679">
    <property type="entry name" value="I-set"/>
    <property type="match status" value="1"/>
</dbReference>
<accession>A0ABV0XCH2</accession>
<feature type="disulfide bond" evidence="9">
    <location>
        <begin position="590"/>
        <end position="599"/>
    </location>
</feature>
<feature type="disulfide bond" evidence="9">
    <location>
        <begin position="649"/>
        <end position="658"/>
    </location>
</feature>
<evidence type="ECO:0000259" key="11">
    <source>
        <dbReference type="PROSITE" id="PS50835"/>
    </source>
</evidence>
<dbReference type="InterPro" id="IPR002049">
    <property type="entry name" value="LE_dom"/>
</dbReference>
<dbReference type="InterPro" id="IPR013783">
    <property type="entry name" value="Ig-like_fold"/>
</dbReference>
<keyword evidence="5 9" id="KW-1015">Disulfide bond</keyword>
<dbReference type="SMART" id="SM00281">
    <property type="entry name" value="LamB"/>
    <property type="match status" value="2"/>
</dbReference>
<dbReference type="InterPro" id="IPR013106">
    <property type="entry name" value="Ig_V-set"/>
</dbReference>
<evidence type="ECO:0000256" key="1">
    <source>
        <dbReference type="ARBA" id="ARBA00004302"/>
    </source>
</evidence>
<keyword evidence="14" id="KW-1185">Reference proteome</keyword>
<dbReference type="Pfam" id="PF24973">
    <property type="entry name" value="EGF_LMN_ATRN"/>
    <property type="match status" value="2"/>
</dbReference>
<dbReference type="InterPro" id="IPR056863">
    <property type="entry name" value="LMN_ATRN_NET-like_EGF"/>
</dbReference>
<dbReference type="Gene3D" id="2.60.40.10">
    <property type="entry name" value="Immunoglobulins"/>
    <property type="match status" value="3"/>
</dbReference>
<feature type="domain" description="Ig-like" evidence="11">
    <location>
        <begin position="677"/>
        <end position="769"/>
    </location>
</feature>
<keyword evidence="2" id="KW-0732">Signal</keyword>
<dbReference type="PROSITE" id="PS50835">
    <property type="entry name" value="IG_LIKE"/>
    <property type="match status" value="3"/>
</dbReference>